<feature type="transmembrane region" description="Helical" evidence="1">
    <location>
        <begin position="12"/>
        <end position="34"/>
    </location>
</feature>
<comment type="caution">
    <text evidence="3">The sequence shown here is derived from an EMBL/GenBank/DDBJ whole genome shotgun (WGS) entry which is preliminary data.</text>
</comment>
<feature type="transmembrane region" description="Helical" evidence="1">
    <location>
        <begin position="40"/>
        <end position="57"/>
    </location>
</feature>
<accession>A0ABQ7TVM4</accession>
<evidence type="ECO:0000313" key="3">
    <source>
        <dbReference type="EMBL" id="KAH0738299.1"/>
    </source>
</evidence>
<sequence>MPRRRLGRAVHMLFIMGMLLESMKLGFNFIKFLSMTLAKAYHMLLYIGQMLVISAAGRQGKRVTSSVKEYLQSEYPDMDITHFFALFSWMIPSKQLPSLKDIDFDSDMKEMTTSSGIELQSLLSDSLIGAITCKTVAVSFAATLSVQTMMGRTTFDVRQK</sequence>
<keyword evidence="1" id="KW-0812">Transmembrane</keyword>
<protein>
    <recommendedName>
        <fullName evidence="2">DUF7081 domain-containing protein</fullName>
    </recommendedName>
</protein>
<dbReference type="Pfam" id="PF23299">
    <property type="entry name" value="DUF7081"/>
    <property type="match status" value="1"/>
</dbReference>
<dbReference type="EMBL" id="JAIVGD010000028">
    <property type="protein sequence ID" value="KAH0738299.1"/>
    <property type="molecule type" value="Genomic_DNA"/>
</dbReference>
<dbReference type="PANTHER" id="PTHR33345:SF2">
    <property type="entry name" value="OBERON-LIKE PHD FINGER DOMAIN-CONTAINING PROTEIN"/>
    <property type="match status" value="1"/>
</dbReference>
<organism evidence="3 4">
    <name type="scientific">Solanum tuberosum</name>
    <name type="common">Potato</name>
    <dbReference type="NCBI Taxonomy" id="4113"/>
    <lineage>
        <taxon>Eukaryota</taxon>
        <taxon>Viridiplantae</taxon>
        <taxon>Streptophyta</taxon>
        <taxon>Embryophyta</taxon>
        <taxon>Tracheophyta</taxon>
        <taxon>Spermatophyta</taxon>
        <taxon>Magnoliopsida</taxon>
        <taxon>eudicotyledons</taxon>
        <taxon>Gunneridae</taxon>
        <taxon>Pentapetalae</taxon>
        <taxon>asterids</taxon>
        <taxon>lamiids</taxon>
        <taxon>Solanales</taxon>
        <taxon>Solanaceae</taxon>
        <taxon>Solanoideae</taxon>
        <taxon>Solaneae</taxon>
        <taxon>Solanum</taxon>
    </lineage>
</organism>
<keyword evidence="1" id="KW-1133">Transmembrane helix</keyword>
<dbReference type="InterPro" id="IPR055508">
    <property type="entry name" value="DUF7081"/>
</dbReference>
<name>A0ABQ7TVM4_SOLTU</name>
<keyword evidence="1" id="KW-0472">Membrane</keyword>
<feature type="domain" description="DUF7081" evidence="2">
    <location>
        <begin position="62"/>
        <end position="93"/>
    </location>
</feature>
<gene>
    <name evidence="3" type="ORF">KY290_037004</name>
</gene>
<dbReference type="Proteomes" id="UP000826656">
    <property type="component" value="Unassembled WGS sequence"/>
</dbReference>
<proteinExistence type="predicted"/>
<dbReference type="PANTHER" id="PTHR33345">
    <property type="entry name" value="ADAPTER PROTEIN, PUTATIVE-RELATED"/>
    <property type="match status" value="1"/>
</dbReference>
<evidence type="ECO:0000313" key="4">
    <source>
        <dbReference type="Proteomes" id="UP000826656"/>
    </source>
</evidence>
<reference evidence="3 4" key="1">
    <citation type="journal article" date="2021" name="bioRxiv">
        <title>Chromosome-scale and haplotype-resolved genome assembly of a tetraploid potato cultivar.</title>
        <authorList>
            <person name="Sun H."/>
            <person name="Jiao W.-B."/>
            <person name="Krause K."/>
            <person name="Campoy J.A."/>
            <person name="Goel M."/>
            <person name="Folz-Donahue K."/>
            <person name="Kukat C."/>
            <person name="Huettel B."/>
            <person name="Schneeberger K."/>
        </authorList>
    </citation>
    <scope>NUCLEOTIDE SEQUENCE [LARGE SCALE GENOMIC DNA]</scope>
    <source>
        <strain evidence="3">SolTubOtavaFocal</strain>
        <tissue evidence="3">Leaves</tissue>
    </source>
</reference>
<keyword evidence="4" id="KW-1185">Reference proteome</keyword>
<evidence type="ECO:0000259" key="2">
    <source>
        <dbReference type="Pfam" id="PF23299"/>
    </source>
</evidence>
<evidence type="ECO:0000256" key="1">
    <source>
        <dbReference type="SAM" id="Phobius"/>
    </source>
</evidence>